<feature type="binding site" evidence="14">
    <location>
        <position position="109"/>
    </location>
    <ligand>
        <name>Fe cation</name>
        <dbReference type="ChEBI" id="CHEBI:24875"/>
    </ligand>
</feature>
<comment type="subunit">
    <text evidence="3">Homodimer.</text>
</comment>
<feature type="binding site" evidence="14">
    <location>
        <position position="107"/>
    </location>
    <ligand>
        <name>Fe cation</name>
        <dbReference type="ChEBI" id="CHEBI:24875"/>
    </ligand>
</feature>
<dbReference type="AlphaFoldDB" id="A0A2M9XD49"/>
<feature type="binding site" evidence="14">
    <location>
        <position position="128"/>
    </location>
    <ligand>
        <name>Fe cation</name>
        <dbReference type="ChEBI" id="CHEBI:24875"/>
    </ligand>
</feature>
<dbReference type="FunFam" id="3.30.1490.190:FF:000001">
    <property type="entry name" value="Ferric uptake regulation protein"/>
    <property type="match status" value="1"/>
</dbReference>
<dbReference type="SUPFAM" id="SSF46785">
    <property type="entry name" value="Winged helix' DNA-binding domain"/>
    <property type="match status" value="1"/>
</dbReference>
<accession>A0A2M9XD49</accession>
<dbReference type="RefSeq" id="WP_100706875.1">
    <property type="nucleotide sequence ID" value="NZ_NPDL01000011.1"/>
</dbReference>
<dbReference type="OrthoDB" id="8659436at2"/>
<dbReference type="GO" id="GO:0003700">
    <property type="term" value="F:DNA-binding transcription factor activity"/>
    <property type="evidence" value="ECO:0007669"/>
    <property type="project" value="InterPro"/>
</dbReference>
<evidence type="ECO:0000256" key="2">
    <source>
        <dbReference type="ARBA" id="ARBA00007957"/>
    </source>
</evidence>
<dbReference type="InterPro" id="IPR002481">
    <property type="entry name" value="FUR"/>
</dbReference>
<keyword evidence="6" id="KW-0678">Repressor</keyword>
<keyword evidence="8 13" id="KW-0862">Zinc</keyword>
<keyword evidence="7 13" id="KW-0479">Metal-binding</keyword>
<evidence type="ECO:0000256" key="5">
    <source>
        <dbReference type="ARBA" id="ARBA00022490"/>
    </source>
</evidence>
<feature type="binding site" evidence="13">
    <location>
        <position position="158"/>
    </location>
    <ligand>
        <name>Zn(2+)</name>
        <dbReference type="ChEBI" id="CHEBI:29105"/>
    </ligand>
</feature>
<dbReference type="InterPro" id="IPR036390">
    <property type="entry name" value="WH_DNA-bd_sf"/>
</dbReference>
<evidence type="ECO:0000256" key="13">
    <source>
        <dbReference type="PIRSR" id="PIRSR602481-1"/>
    </source>
</evidence>
<dbReference type="GO" id="GO:0005829">
    <property type="term" value="C:cytosol"/>
    <property type="evidence" value="ECO:0007669"/>
    <property type="project" value="TreeGrafter"/>
</dbReference>
<evidence type="ECO:0000256" key="1">
    <source>
        <dbReference type="ARBA" id="ARBA00004496"/>
    </source>
</evidence>
<keyword evidence="5" id="KW-0963">Cytoplasm</keyword>
<evidence type="ECO:0000256" key="9">
    <source>
        <dbReference type="ARBA" id="ARBA00023004"/>
    </source>
</evidence>
<name>A0A2M9XD49_9LEPT</name>
<evidence type="ECO:0000313" key="15">
    <source>
        <dbReference type="EMBL" id="PJZ25519.1"/>
    </source>
</evidence>
<dbReference type="EMBL" id="NPDN01000005">
    <property type="protein sequence ID" value="PJZ25519.1"/>
    <property type="molecule type" value="Genomic_DNA"/>
</dbReference>
<proteinExistence type="inferred from homology"/>
<comment type="subcellular location">
    <subcellularLocation>
        <location evidence="1">Cytoplasm</location>
    </subcellularLocation>
</comment>
<comment type="caution">
    <text evidence="15">The sequence shown here is derived from an EMBL/GenBank/DDBJ whole genome shotgun (WGS) entry which is preliminary data.</text>
</comment>
<feature type="binding site" evidence="13">
    <location>
        <position position="113"/>
    </location>
    <ligand>
        <name>Zn(2+)</name>
        <dbReference type="ChEBI" id="CHEBI:29105"/>
    </ligand>
</feature>
<sequence length="162" mass="18992">MNKDRETEILKTVDDSIRMEMKTFSDYLQKKGLKITNQRMLVAERIFSLHNHFTAESLLEEFKDQRDKISKATIYRILSIMVEAKLLQEHNFGQDYKYYEHIIGHTHHDHIICIDCGRIVEFMDERIEQLQEQAAASNGFKITGHSLNIYGSCLDPNCPNKK</sequence>
<feature type="binding site" evidence="14">
    <location>
        <position position="145"/>
    </location>
    <ligand>
        <name>Fe cation</name>
        <dbReference type="ChEBI" id="CHEBI:24875"/>
    </ligand>
</feature>
<keyword evidence="11" id="KW-0238">DNA-binding</keyword>
<dbReference type="GO" id="GO:0008270">
    <property type="term" value="F:zinc ion binding"/>
    <property type="evidence" value="ECO:0007669"/>
    <property type="project" value="TreeGrafter"/>
</dbReference>
<dbReference type="GO" id="GO:0045892">
    <property type="term" value="P:negative regulation of DNA-templated transcription"/>
    <property type="evidence" value="ECO:0007669"/>
    <property type="project" value="TreeGrafter"/>
</dbReference>
<organism evidence="15 16">
    <name type="scientific">Leptospira hartskeerlii</name>
    <dbReference type="NCBI Taxonomy" id="2023177"/>
    <lineage>
        <taxon>Bacteria</taxon>
        <taxon>Pseudomonadati</taxon>
        <taxon>Spirochaetota</taxon>
        <taxon>Spirochaetia</taxon>
        <taxon>Leptospirales</taxon>
        <taxon>Leptospiraceae</taxon>
        <taxon>Leptospira</taxon>
    </lineage>
</organism>
<evidence type="ECO:0000313" key="16">
    <source>
        <dbReference type="Proteomes" id="UP000232196"/>
    </source>
</evidence>
<evidence type="ECO:0000256" key="6">
    <source>
        <dbReference type="ARBA" id="ARBA00022491"/>
    </source>
</evidence>
<dbReference type="GO" id="GO:1900376">
    <property type="term" value="P:regulation of secondary metabolite biosynthetic process"/>
    <property type="evidence" value="ECO:0007669"/>
    <property type="project" value="TreeGrafter"/>
</dbReference>
<dbReference type="PANTHER" id="PTHR33202">
    <property type="entry name" value="ZINC UPTAKE REGULATION PROTEIN"/>
    <property type="match status" value="1"/>
</dbReference>
<dbReference type="Gene3D" id="3.30.1490.190">
    <property type="match status" value="1"/>
</dbReference>
<feature type="binding site" evidence="13">
    <location>
        <position position="153"/>
    </location>
    <ligand>
        <name>Zn(2+)</name>
        <dbReference type="ChEBI" id="CHEBI:29105"/>
    </ligand>
</feature>
<dbReference type="Gene3D" id="1.10.10.10">
    <property type="entry name" value="Winged helix-like DNA-binding domain superfamily/Winged helix DNA-binding domain"/>
    <property type="match status" value="1"/>
</dbReference>
<dbReference type="Proteomes" id="UP000232196">
    <property type="component" value="Unassembled WGS sequence"/>
</dbReference>
<keyword evidence="16" id="KW-1185">Reference proteome</keyword>
<dbReference type="Pfam" id="PF01475">
    <property type="entry name" value="FUR"/>
    <property type="match status" value="1"/>
</dbReference>
<comment type="cofactor">
    <cofactor evidence="13">
        <name>Zn(2+)</name>
        <dbReference type="ChEBI" id="CHEBI:29105"/>
    </cofactor>
    <text evidence="13">Binds 1 zinc ion per subunit.</text>
</comment>
<evidence type="ECO:0000256" key="3">
    <source>
        <dbReference type="ARBA" id="ARBA00011738"/>
    </source>
</evidence>
<feature type="binding site" evidence="13">
    <location>
        <position position="116"/>
    </location>
    <ligand>
        <name>Zn(2+)</name>
        <dbReference type="ChEBI" id="CHEBI:29105"/>
    </ligand>
</feature>
<evidence type="ECO:0000256" key="10">
    <source>
        <dbReference type="ARBA" id="ARBA00023015"/>
    </source>
</evidence>
<keyword evidence="9 14" id="KW-0408">Iron</keyword>
<evidence type="ECO:0000256" key="7">
    <source>
        <dbReference type="ARBA" id="ARBA00022723"/>
    </source>
</evidence>
<gene>
    <name evidence="15" type="ORF">CH357_11450</name>
</gene>
<dbReference type="PANTHER" id="PTHR33202:SF2">
    <property type="entry name" value="FERRIC UPTAKE REGULATION PROTEIN"/>
    <property type="match status" value="1"/>
</dbReference>
<evidence type="ECO:0000256" key="11">
    <source>
        <dbReference type="ARBA" id="ARBA00023125"/>
    </source>
</evidence>
<reference evidence="15 16" key="1">
    <citation type="submission" date="2017-07" db="EMBL/GenBank/DDBJ databases">
        <title>Leptospira spp. isolated from tropical soils.</title>
        <authorList>
            <person name="Thibeaux R."/>
            <person name="Iraola G."/>
            <person name="Ferres I."/>
            <person name="Bierque E."/>
            <person name="Girault D."/>
            <person name="Soupe-Gilbert M.-E."/>
            <person name="Picardeau M."/>
            <person name="Goarant C."/>
        </authorList>
    </citation>
    <scope>NUCLEOTIDE SEQUENCE [LARGE SCALE GENOMIC DNA]</scope>
    <source>
        <strain evidence="15 16">MCA1-C-A1</strain>
    </source>
</reference>
<evidence type="ECO:0000256" key="12">
    <source>
        <dbReference type="ARBA" id="ARBA00023163"/>
    </source>
</evidence>
<comment type="cofactor">
    <cofactor evidence="14">
        <name>Mn(2+)</name>
        <dbReference type="ChEBI" id="CHEBI:29035"/>
    </cofactor>
    <cofactor evidence="14">
        <name>Fe(2+)</name>
        <dbReference type="ChEBI" id="CHEBI:29033"/>
    </cofactor>
    <text evidence="14">Binds 1 Mn(2+) or Fe(2+) ion per subunit.</text>
</comment>
<keyword evidence="10" id="KW-0805">Transcription regulation</keyword>
<dbReference type="InterPro" id="IPR043135">
    <property type="entry name" value="Fur_C"/>
</dbReference>
<dbReference type="CDD" id="cd07153">
    <property type="entry name" value="Fur_like"/>
    <property type="match status" value="1"/>
</dbReference>
<comment type="similarity">
    <text evidence="2">Belongs to the Fur family.</text>
</comment>
<dbReference type="InterPro" id="IPR036388">
    <property type="entry name" value="WH-like_DNA-bd_sf"/>
</dbReference>
<dbReference type="GO" id="GO:0000976">
    <property type="term" value="F:transcription cis-regulatory region binding"/>
    <property type="evidence" value="ECO:0007669"/>
    <property type="project" value="TreeGrafter"/>
</dbReference>
<evidence type="ECO:0000256" key="8">
    <source>
        <dbReference type="ARBA" id="ARBA00022833"/>
    </source>
</evidence>
<evidence type="ECO:0000256" key="14">
    <source>
        <dbReference type="PIRSR" id="PIRSR602481-2"/>
    </source>
</evidence>
<protein>
    <recommendedName>
        <fullName evidence="4">Ferric uptake regulation protein</fullName>
    </recommendedName>
</protein>
<evidence type="ECO:0000256" key="4">
    <source>
        <dbReference type="ARBA" id="ARBA00020910"/>
    </source>
</evidence>
<keyword evidence="12" id="KW-0804">Transcription</keyword>